<comment type="function">
    <text evidence="9">Core subunit of the mitochondrial membrane respiratory chain NADH dehydrogenase (Complex I) which catalyzes electron transfer from NADH through the respiratory chain, using ubiquinone as an electron acceptor. Essential for the catalytic activity of complex I.</text>
</comment>
<dbReference type="InterPro" id="IPR000440">
    <property type="entry name" value="NADH_UbQ/plastoQ_OxRdtase_su3"/>
</dbReference>
<keyword evidence="9" id="KW-1278">Translocase</keyword>
<evidence type="ECO:0000256" key="4">
    <source>
        <dbReference type="ARBA" id="ARBA00022448"/>
    </source>
</evidence>
<dbReference type="GO" id="GO:0030964">
    <property type="term" value="C:NADH dehydrogenase complex"/>
    <property type="evidence" value="ECO:0007669"/>
    <property type="project" value="TreeGrafter"/>
</dbReference>
<comment type="catalytic activity">
    <reaction evidence="8 9">
        <text>a ubiquinone + NADH + 5 H(+)(in) = a ubiquinol + NAD(+) + 4 H(+)(out)</text>
        <dbReference type="Rhea" id="RHEA:29091"/>
        <dbReference type="Rhea" id="RHEA-COMP:9565"/>
        <dbReference type="Rhea" id="RHEA-COMP:9566"/>
        <dbReference type="ChEBI" id="CHEBI:15378"/>
        <dbReference type="ChEBI" id="CHEBI:16389"/>
        <dbReference type="ChEBI" id="CHEBI:17976"/>
        <dbReference type="ChEBI" id="CHEBI:57540"/>
        <dbReference type="ChEBI" id="CHEBI:57945"/>
        <dbReference type="EC" id="7.1.1.2"/>
    </reaction>
</comment>
<feature type="transmembrane region" description="Helical" evidence="9">
    <location>
        <begin position="82"/>
        <end position="102"/>
    </location>
</feature>
<evidence type="ECO:0000256" key="8">
    <source>
        <dbReference type="ARBA" id="ARBA00049551"/>
    </source>
</evidence>
<evidence type="ECO:0000256" key="3">
    <source>
        <dbReference type="ARBA" id="ARBA00021007"/>
    </source>
</evidence>
<protein>
    <recommendedName>
        <fullName evidence="3 9">NADH-ubiquinone oxidoreductase chain 3</fullName>
        <ecNumber evidence="9">7.1.1.2</ecNumber>
    </recommendedName>
</protein>
<sequence length="113" mass="13434">MSLLSLIIMMLVVIIMLMNFVFMKKYSSDREKMTSFECGFDSITSPRLPFSINYFLISLIFLVFDLEIVLLVPMILSLSNFSIYWLIMVMYFMMLMIVGVYLEWVEMSLNWFV</sequence>
<dbReference type="InterPro" id="IPR038430">
    <property type="entry name" value="NDAH_ubi_oxred_su3_sf"/>
</dbReference>
<evidence type="ECO:0000256" key="2">
    <source>
        <dbReference type="ARBA" id="ARBA00008472"/>
    </source>
</evidence>
<keyword evidence="9" id="KW-0249">Electron transport</keyword>
<reference evidence="10" key="1">
    <citation type="submission" date="2020-08" db="EMBL/GenBank/DDBJ databases">
        <title>DNAmark Project.</title>
        <authorList>
            <person name="Leerhoei F."/>
        </authorList>
    </citation>
    <scope>NUCLEOTIDE SEQUENCE</scope>
    <source>
        <strain evidence="10">DM729</strain>
    </source>
</reference>
<keyword evidence="9" id="KW-0520">NAD</keyword>
<feature type="transmembrane region" description="Helical" evidence="9">
    <location>
        <begin position="6"/>
        <end position="23"/>
    </location>
</feature>
<keyword evidence="9" id="KW-0830">Ubiquinone</keyword>
<dbReference type="Gene3D" id="1.20.58.1610">
    <property type="entry name" value="NADH:ubiquinone/plastoquinone oxidoreductase, chain 3"/>
    <property type="match status" value="1"/>
</dbReference>
<feature type="transmembrane region" description="Helical" evidence="9">
    <location>
        <begin position="54"/>
        <end position="76"/>
    </location>
</feature>
<dbReference type="GO" id="GO:0008137">
    <property type="term" value="F:NADH dehydrogenase (ubiquinone) activity"/>
    <property type="evidence" value="ECO:0007669"/>
    <property type="project" value="UniProtKB-UniRule"/>
</dbReference>
<geneLocation type="mitochondrion" evidence="10"/>
<dbReference type="EMBL" id="MT862410">
    <property type="protein sequence ID" value="QNV11877.1"/>
    <property type="molecule type" value="Genomic_DNA"/>
</dbReference>
<dbReference type="PANTHER" id="PTHR11058:SF9">
    <property type="entry name" value="NADH-UBIQUINONE OXIDOREDUCTASE CHAIN 3"/>
    <property type="match status" value="1"/>
</dbReference>
<comment type="subcellular location">
    <subcellularLocation>
        <location evidence="1">Membrane</location>
    </subcellularLocation>
    <subcellularLocation>
        <location evidence="9">Mitochondrion membrane</location>
        <topology evidence="9">Multi-pass membrane protein</topology>
    </subcellularLocation>
</comment>
<evidence type="ECO:0000256" key="1">
    <source>
        <dbReference type="ARBA" id="ARBA00004370"/>
    </source>
</evidence>
<evidence type="ECO:0000256" key="6">
    <source>
        <dbReference type="ARBA" id="ARBA00022989"/>
    </source>
</evidence>
<keyword evidence="4 9" id="KW-0813">Transport</keyword>
<keyword evidence="7 9" id="KW-0472">Membrane</keyword>
<keyword evidence="9 10" id="KW-0496">Mitochondrion</keyword>
<dbReference type="EC" id="7.1.1.2" evidence="9"/>
<dbReference type="Pfam" id="PF00507">
    <property type="entry name" value="Oxidored_q4"/>
    <property type="match status" value="1"/>
</dbReference>
<dbReference type="PANTHER" id="PTHR11058">
    <property type="entry name" value="NADH-UBIQUINONE OXIDOREDUCTASE CHAIN 3"/>
    <property type="match status" value="1"/>
</dbReference>
<evidence type="ECO:0000256" key="5">
    <source>
        <dbReference type="ARBA" id="ARBA00022692"/>
    </source>
</evidence>
<keyword evidence="5 9" id="KW-0812">Transmembrane</keyword>
<evidence type="ECO:0000256" key="9">
    <source>
        <dbReference type="RuleBase" id="RU003640"/>
    </source>
</evidence>
<name>A0A7L7S130_9HYME</name>
<organism evidence="10">
    <name type="scientific">Mellinus arvensis</name>
    <name type="common">field digger wasp</name>
    <dbReference type="NCBI Taxonomy" id="1507147"/>
    <lineage>
        <taxon>Eukaryota</taxon>
        <taxon>Metazoa</taxon>
        <taxon>Ecdysozoa</taxon>
        <taxon>Arthropoda</taxon>
        <taxon>Hexapoda</taxon>
        <taxon>Insecta</taxon>
        <taxon>Pterygota</taxon>
        <taxon>Neoptera</taxon>
        <taxon>Endopterygota</taxon>
        <taxon>Hymenoptera</taxon>
        <taxon>Apocrita</taxon>
        <taxon>Aculeata</taxon>
        <taxon>Apoidea</taxon>
        <taxon>Crabronidae</taxon>
        <taxon>Mellininae</taxon>
        <taxon>Mellinini</taxon>
        <taxon>Mellinus</taxon>
    </lineage>
</organism>
<proteinExistence type="inferred from homology"/>
<evidence type="ECO:0000313" key="10">
    <source>
        <dbReference type="EMBL" id="QNV11877.1"/>
    </source>
</evidence>
<dbReference type="GO" id="GO:0031966">
    <property type="term" value="C:mitochondrial membrane"/>
    <property type="evidence" value="ECO:0007669"/>
    <property type="project" value="UniProtKB-SubCell"/>
</dbReference>
<evidence type="ECO:0000256" key="7">
    <source>
        <dbReference type="ARBA" id="ARBA00023136"/>
    </source>
</evidence>
<comment type="similarity">
    <text evidence="2 9">Belongs to the complex I subunit 3 family.</text>
</comment>
<keyword evidence="6 9" id="KW-1133">Transmembrane helix</keyword>
<accession>A0A7L7S130</accession>
<keyword evidence="9" id="KW-0679">Respiratory chain</keyword>
<dbReference type="AlphaFoldDB" id="A0A7L7S130"/>
<gene>
    <name evidence="10" type="primary">ND3</name>
</gene>